<dbReference type="Proteomes" id="UP001642464">
    <property type="component" value="Unassembled WGS sequence"/>
</dbReference>
<name>A0ABP0LL59_9DINO</name>
<evidence type="ECO:0000313" key="5">
    <source>
        <dbReference type="EMBL" id="CAK9039452.1"/>
    </source>
</evidence>
<protein>
    <submittedName>
        <fullName evidence="5">Glutathione S-transferase theta-3</fullName>
    </submittedName>
</protein>
<evidence type="ECO:0000313" key="6">
    <source>
        <dbReference type="EMBL" id="CAK9041961.1"/>
    </source>
</evidence>
<dbReference type="SFLD" id="SFLDS00019">
    <property type="entry name" value="Glutathione_Transferase_(cytos"/>
    <property type="match status" value="1"/>
</dbReference>
<reference evidence="5 7" key="1">
    <citation type="submission" date="2024-02" db="EMBL/GenBank/DDBJ databases">
        <authorList>
            <person name="Chen Y."/>
            <person name="Shah S."/>
            <person name="Dougan E. K."/>
            <person name="Thang M."/>
            <person name="Chan C."/>
        </authorList>
    </citation>
    <scope>NUCLEOTIDE SEQUENCE [LARGE SCALE GENOMIC DNA]</scope>
</reference>
<evidence type="ECO:0000259" key="3">
    <source>
        <dbReference type="PROSITE" id="PS50404"/>
    </source>
</evidence>
<evidence type="ECO:0000259" key="4">
    <source>
        <dbReference type="PROSITE" id="PS50405"/>
    </source>
</evidence>
<keyword evidence="2" id="KW-0175">Coiled coil</keyword>
<keyword evidence="7" id="KW-1185">Reference proteome</keyword>
<dbReference type="PROSITE" id="PS50404">
    <property type="entry name" value="GST_NTER"/>
    <property type="match status" value="1"/>
</dbReference>
<dbReference type="EMBL" id="CAXAMM010017779">
    <property type="protein sequence ID" value="CAK9041961.1"/>
    <property type="molecule type" value="Genomic_DNA"/>
</dbReference>
<evidence type="ECO:0000256" key="2">
    <source>
        <dbReference type="SAM" id="Coils"/>
    </source>
</evidence>
<dbReference type="PANTHER" id="PTHR44051">
    <property type="entry name" value="GLUTATHIONE S-TRANSFERASE-RELATED"/>
    <property type="match status" value="1"/>
</dbReference>
<dbReference type="CDD" id="cd00299">
    <property type="entry name" value="GST_C_family"/>
    <property type="match status" value="1"/>
</dbReference>
<feature type="coiled-coil region" evidence="2">
    <location>
        <begin position="252"/>
        <end position="315"/>
    </location>
</feature>
<evidence type="ECO:0000313" key="7">
    <source>
        <dbReference type="Proteomes" id="UP001642464"/>
    </source>
</evidence>
<dbReference type="PROSITE" id="PS50405">
    <property type="entry name" value="GST_CTER"/>
    <property type="match status" value="1"/>
</dbReference>
<gene>
    <name evidence="5" type="ORF">SCF082_LOCUS23080</name>
    <name evidence="6" type="ORF">SCF082_LOCUS24189</name>
</gene>
<comment type="similarity">
    <text evidence="1">Belongs to the GST superfamily.</text>
</comment>
<dbReference type="Pfam" id="PF13410">
    <property type="entry name" value="GST_C_2"/>
    <property type="match status" value="1"/>
</dbReference>
<dbReference type="InterPro" id="IPR036249">
    <property type="entry name" value="Thioredoxin-like_sf"/>
</dbReference>
<evidence type="ECO:0000256" key="1">
    <source>
        <dbReference type="ARBA" id="ARBA00007409"/>
    </source>
</evidence>
<dbReference type="EMBL" id="CAXAMM010016668">
    <property type="protein sequence ID" value="CAK9039452.1"/>
    <property type="molecule type" value="Genomic_DNA"/>
</dbReference>
<sequence length="319" mass="35257">MVMEYKELEATYLDGLRRENHDRLKAVNGRVEAPALVDGDLVVVNSADIVAYLDHRYPAKSVTPQDPALRARARAWERAADSAIDPILVDISYWMWAERPDAMPDGLLEKARADLDQFYTALEAELGDDGFLYGALSIADIALFPHLMSAKALQAPIDKQRFPKLASWLRRMLMTDIGRADVVRAREFVANVDDQDAERRKIFWRGDRIEWGRRNKKGLTIMKNKFLTMLALVFGAGALAGCGGESSSEDAAEVAEEAMDEAHDEMGKAMDAVEEVAEEASDAAEGAVEELEGAAEEIVDEVEEAVDEIAEEAEDPPSN</sequence>
<dbReference type="PANTHER" id="PTHR44051:SF8">
    <property type="entry name" value="GLUTATHIONE S-TRANSFERASE GSTA"/>
    <property type="match status" value="1"/>
</dbReference>
<dbReference type="Gene3D" id="3.40.30.10">
    <property type="entry name" value="Glutaredoxin"/>
    <property type="match status" value="1"/>
</dbReference>
<dbReference type="SFLD" id="SFLDG00358">
    <property type="entry name" value="Main_(cytGST)"/>
    <property type="match status" value="1"/>
</dbReference>
<organism evidence="5 7">
    <name type="scientific">Durusdinium trenchii</name>
    <dbReference type="NCBI Taxonomy" id="1381693"/>
    <lineage>
        <taxon>Eukaryota</taxon>
        <taxon>Sar</taxon>
        <taxon>Alveolata</taxon>
        <taxon>Dinophyceae</taxon>
        <taxon>Suessiales</taxon>
        <taxon>Symbiodiniaceae</taxon>
        <taxon>Durusdinium</taxon>
    </lineage>
</organism>
<comment type="caution">
    <text evidence="5">The sequence shown here is derived from an EMBL/GenBank/DDBJ whole genome shotgun (WGS) entry which is preliminary data.</text>
</comment>
<proteinExistence type="inferred from homology"/>
<dbReference type="InterPro" id="IPR040079">
    <property type="entry name" value="Glutathione_S-Trfase"/>
</dbReference>
<dbReference type="Pfam" id="PF13417">
    <property type="entry name" value="GST_N_3"/>
    <property type="match status" value="1"/>
</dbReference>
<accession>A0ABP0LL59</accession>
<feature type="domain" description="GST N-terminal" evidence="3">
    <location>
        <begin position="1"/>
        <end position="61"/>
    </location>
</feature>
<dbReference type="CDD" id="cd00570">
    <property type="entry name" value="GST_N_family"/>
    <property type="match status" value="1"/>
</dbReference>
<dbReference type="Gene3D" id="1.20.1050.10">
    <property type="match status" value="1"/>
</dbReference>
<feature type="domain" description="GST C-terminal" evidence="4">
    <location>
        <begin position="66"/>
        <end position="203"/>
    </location>
</feature>
<dbReference type="SUPFAM" id="SSF52833">
    <property type="entry name" value="Thioredoxin-like"/>
    <property type="match status" value="1"/>
</dbReference>
<dbReference type="SUPFAM" id="SSF47616">
    <property type="entry name" value="GST C-terminal domain-like"/>
    <property type="match status" value="1"/>
</dbReference>
<dbReference type="InterPro" id="IPR036282">
    <property type="entry name" value="Glutathione-S-Trfase_C_sf"/>
</dbReference>
<dbReference type="InterPro" id="IPR010987">
    <property type="entry name" value="Glutathione-S-Trfase_C-like"/>
</dbReference>
<dbReference type="InterPro" id="IPR004045">
    <property type="entry name" value="Glutathione_S-Trfase_N"/>
</dbReference>